<evidence type="ECO:0000313" key="2">
    <source>
        <dbReference type="Proteomes" id="UP001231649"/>
    </source>
</evidence>
<reference evidence="1" key="1">
    <citation type="submission" date="2023-03" db="EMBL/GenBank/DDBJ databases">
        <title>Chromosome-level genomes of two armyworms, Mythimna separata and Mythimna loreyi, provide insights into the biosynthesis and reception of sex pheromones.</title>
        <authorList>
            <person name="Zhao H."/>
        </authorList>
    </citation>
    <scope>NUCLEOTIDE SEQUENCE</scope>
    <source>
        <strain evidence="1">BeijingLab</strain>
    </source>
</reference>
<name>A0ACC2R520_9NEOP</name>
<sequence>MKSMIVVALALVAVAVALPVEEPEKILESNYEASPDGEFKSSFRTENGINREDVGSLKEVKDEDNKPVKVLTIRGSYTYTDTDGVVQTITYLADENGYTAEGPAIPKNERR</sequence>
<protein>
    <submittedName>
        <fullName evidence="1">Uncharacterized protein</fullName>
    </submittedName>
</protein>
<evidence type="ECO:0000313" key="1">
    <source>
        <dbReference type="EMBL" id="KAJ8732050.1"/>
    </source>
</evidence>
<accession>A0ACC2R520</accession>
<gene>
    <name evidence="1" type="ORF">PYW08_014780</name>
</gene>
<proteinExistence type="predicted"/>
<dbReference type="Proteomes" id="UP001231649">
    <property type="component" value="Chromosome 6"/>
</dbReference>
<dbReference type="EMBL" id="CM056782">
    <property type="protein sequence ID" value="KAJ8732050.1"/>
    <property type="molecule type" value="Genomic_DNA"/>
</dbReference>
<keyword evidence="2" id="KW-1185">Reference proteome</keyword>
<organism evidence="1 2">
    <name type="scientific">Mythimna loreyi</name>
    <dbReference type="NCBI Taxonomy" id="667449"/>
    <lineage>
        <taxon>Eukaryota</taxon>
        <taxon>Metazoa</taxon>
        <taxon>Ecdysozoa</taxon>
        <taxon>Arthropoda</taxon>
        <taxon>Hexapoda</taxon>
        <taxon>Insecta</taxon>
        <taxon>Pterygota</taxon>
        <taxon>Neoptera</taxon>
        <taxon>Endopterygota</taxon>
        <taxon>Lepidoptera</taxon>
        <taxon>Glossata</taxon>
        <taxon>Ditrysia</taxon>
        <taxon>Noctuoidea</taxon>
        <taxon>Noctuidae</taxon>
        <taxon>Noctuinae</taxon>
        <taxon>Hadenini</taxon>
        <taxon>Mythimna</taxon>
    </lineage>
</organism>
<comment type="caution">
    <text evidence="1">The sequence shown here is derived from an EMBL/GenBank/DDBJ whole genome shotgun (WGS) entry which is preliminary data.</text>
</comment>